<protein>
    <submittedName>
        <fullName evidence="1">Uncharacterized protein</fullName>
    </submittedName>
</protein>
<accession>A0A162G8G1</accession>
<dbReference type="EMBL" id="LUKD01000005">
    <property type="protein sequence ID" value="KYG65275.1"/>
    <property type="molecule type" value="Genomic_DNA"/>
</dbReference>
<proteinExistence type="predicted"/>
<reference evidence="1 2" key="1">
    <citation type="submission" date="2016-03" db="EMBL/GenBank/DDBJ databases">
        <authorList>
            <person name="Ploux O."/>
        </authorList>
    </citation>
    <scope>NUCLEOTIDE SEQUENCE [LARGE SCALE GENOMIC DNA]</scope>
    <source>
        <strain evidence="1 2">EC13</strain>
    </source>
</reference>
<evidence type="ECO:0000313" key="2">
    <source>
        <dbReference type="Proteomes" id="UP000075799"/>
    </source>
</evidence>
<comment type="caution">
    <text evidence="1">The sequence shown here is derived from an EMBL/GenBank/DDBJ whole genome shotgun (WGS) entry which is preliminary data.</text>
</comment>
<dbReference type="AlphaFoldDB" id="A0A162G8G1"/>
<name>A0A162G8G1_BDEBC</name>
<evidence type="ECO:0000313" key="1">
    <source>
        <dbReference type="EMBL" id="KYG65275.1"/>
    </source>
</evidence>
<dbReference type="Proteomes" id="UP000075799">
    <property type="component" value="Unassembled WGS sequence"/>
</dbReference>
<gene>
    <name evidence="1" type="ORF">AZI87_12020</name>
</gene>
<dbReference type="RefSeq" id="WP_063207313.1">
    <property type="nucleotide sequence ID" value="NZ_LUKD01000005.1"/>
</dbReference>
<sequence>MPENDAQKVSTAKNHQDDLKTAFLNAHECFDRLETILMDFFPINRARVTTIKDELWDIRKEYFAQLRDLIQN</sequence>
<organism evidence="1 2">
    <name type="scientific">Bdellovibrio bacteriovorus</name>
    <dbReference type="NCBI Taxonomy" id="959"/>
    <lineage>
        <taxon>Bacteria</taxon>
        <taxon>Pseudomonadati</taxon>
        <taxon>Bdellovibrionota</taxon>
        <taxon>Bdellovibrionia</taxon>
        <taxon>Bdellovibrionales</taxon>
        <taxon>Pseudobdellovibrionaceae</taxon>
        <taxon>Bdellovibrio</taxon>
    </lineage>
</organism>